<proteinExistence type="inferred from homology"/>
<gene>
    <name evidence="7" type="ORF">CSSPTR1EN2_LOCUS18896</name>
</gene>
<feature type="domain" description="RNA 3'-terminal phosphate cyclase insert" evidence="6">
    <location>
        <begin position="189"/>
        <end position="300"/>
    </location>
</feature>
<dbReference type="InterPro" id="IPR016443">
    <property type="entry name" value="RNA3'_term_phos_cyc_type_2"/>
</dbReference>
<organism evidence="7 8">
    <name type="scientific">Sphagnum troendelagicum</name>
    <dbReference type="NCBI Taxonomy" id="128251"/>
    <lineage>
        <taxon>Eukaryota</taxon>
        <taxon>Viridiplantae</taxon>
        <taxon>Streptophyta</taxon>
        <taxon>Embryophyta</taxon>
        <taxon>Bryophyta</taxon>
        <taxon>Sphagnophytina</taxon>
        <taxon>Sphagnopsida</taxon>
        <taxon>Sphagnales</taxon>
        <taxon>Sphagnaceae</taxon>
        <taxon>Sphagnum</taxon>
    </lineage>
</organism>
<dbReference type="Pfam" id="PF05189">
    <property type="entry name" value="RTC_insert"/>
    <property type="match status" value="1"/>
</dbReference>
<keyword evidence="8" id="KW-1185">Reference proteome</keyword>
<dbReference type="Gene3D" id="3.30.360.20">
    <property type="entry name" value="RNA 3'-terminal phosphate cyclase, insert domain"/>
    <property type="match status" value="1"/>
</dbReference>
<name>A0ABP0UQV5_9BRYO</name>
<dbReference type="PANTHER" id="PTHR11096:SF1">
    <property type="entry name" value="RNA 3'-TERMINAL PHOSPHATE CYCLASE-LIKE PROTEIN"/>
    <property type="match status" value="1"/>
</dbReference>
<dbReference type="InterPro" id="IPR000228">
    <property type="entry name" value="RNA3'_term_phos_cyc"/>
</dbReference>
<comment type="subcellular location">
    <subcellularLocation>
        <location evidence="1">Nucleus</location>
        <location evidence="1">Nucleolus</location>
    </subcellularLocation>
</comment>
<dbReference type="NCBIfam" id="TIGR03400">
    <property type="entry name" value="18S_RNA_Rcl1p"/>
    <property type="match status" value="1"/>
</dbReference>
<keyword evidence="4" id="KW-0539">Nucleus</keyword>
<evidence type="ECO:0000256" key="2">
    <source>
        <dbReference type="ARBA" id="ARBA00007089"/>
    </source>
</evidence>
<comment type="similarity">
    <text evidence="2">Belongs to the RNA 3'-terminal cyclase family. Type 2 subfamily.</text>
</comment>
<keyword evidence="3" id="KW-0690">Ribosome biogenesis</keyword>
<protein>
    <recommendedName>
        <fullName evidence="9">RNA 3'-terminal phosphate cyclase-like protein</fullName>
    </recommendedName>
</protein>
<evidence type="ECO:0000256" key="4">
    <source>
        <dbReference type="ARBA" id="ARBA00023242"/>
    </source>
</evidence>
<evidence type="ECO:0000256" key="3">
    <source>
        <dbReference type="ARBA" id="ARBA00022517"/>
    </source>
</evidence>
<dbReference type="CDD" id="cd00875">
    <property type="entry name" value="RNA_Cyclase_Class_I"/>
    <property type="match status" value="1"/>
</dbReference>
<accession>A0ABP0UQV5</accession>
<dbReference type="InterPro" id="IPR013791">
    <property type="entry name" value="RNA3'-term_phos_cycl_insert"/>
</dbReference>
<evidence type="ECO:0008006" key="9">
    <source>
        <dbReference type="Google" id="ProtNLM"/>
    </source>
</evidence>
<evidence type="ECO:0000313" key="8">
    <source>
        <dbReference type="Proteomes" id="UP001497512"/>
    </source>
</evidence>
<sequence>MVIVKEQQEVVKLAGAQHFRQRLLLATLAGKTLRIDEIRARDSVPGLRDYEASFLRLLEKISNGCIVEINETGTKLRYKPGMLVGGRRLVHECGTGRAIGYFLEPLIVLGLFGKKPLSISLRGITNDNNDPSVDTFRTTTLPLLRQFGVPVEDLELKIVMRGAPPLGGGEVHLKVPIVHPSLRAVHWMDVGMVKRVRGVAYSTRVSPQMANRMVDSVRGVLNRLIPDVYVFTDHYSGQESGKSPGYGISLVAETTTGCLISAEGAATHPKADGEENMEKIGPVLPEDIGLQAVTQLLEEVKQGGVIDSTHQGLLFLLSALCPEDVSKFRVGKLSPYAIQTLRHIKEFLGVQFHIEPDPASGTILLTCVGSGYRNLLRKMS</sequence>
<evidence type="ECO:0000256" key="1">
    <source>
        <dbReference type="ARBA" id="ARBA00004604"/>
    </source>
</evidence>
<dbReference type="InterPro" id="IPR023797">
    <property type="entry name" value="RNA3'_phos_cyclase_dom"/>
</dbReference>
<dbReference type="Proteomes" id="UP001497512">
    <property type="component" value="Chromosome 6"/>
</dbReference>
<dbReference type="EMBL" id="OZ019898">
    <property type="protein sequence ID" value="CAK9228256.1"/>
    <property type="molecule type" value="Genomic_DNA"/>
</dbReference>
<evidence type="ECO:0000259" key="5">
    <source>
        <dbReference type="Pfam" id="PF01137"/>
    </source>
</evidence>
<evidence type="ECO:0000313" key="7">
    <source>
        <dbReference type="EMBL" id="CAK9228256.1"/>
    </source>
</evidence>
<dbReference type="Pfam" id="PF01137">
    <property type="entry name" value="RTC"/>
    <property type="match status" value="1"/>
</dbReference>
<dbReference type="Gene3D" id="3.65.10.20">
    <property type="entry name" value="RNA 3'-terminal phosphate cyclase domain"/>
    <property type="match status" value="1"/>
</dbReference>
<dbReference type="PANTHER" id="PTHR11096">
    <property type="entry name" value="RNA 3' TERMINAL PHOSPHATE CYCLASE"/>
    <property type="match status" value="1"/>
</dbReference>
<dbReference type="InterPro" id="IPR036553">
    <property type="entry name" value="RPTC_insert"/>
</dbReference>
<dbReference type="SUPFAM" id="SSF55205">
    <property type="entry name" value="EPT/RTPC-like"/>
    <property type="match status" value="1"/>
</dbReference>
<evidence type="ECO:0000259" key="6">
    <source>
        <dbReference type="Pfam" id="PF05189"/>
    </source>
</evidence>
<dbReference type="InterPro" id="IPR037136">
    <property type="entry name" value="RNA3'_phos_cyclase_dom_sf"/>
</dbReference>
<dbReference type="PIRSF" id="PIRSF005378">
    <property type="entry name" value="RNA3'_term_phos_cycl_euk"/>
    <property type="match status" value="1"/>
</dbReference>
<dbReference type="InterPro" id="IPR020719">
    <property type="entry name" value="RNA3'_term_phos_cycl-like_CS"/>
</dbReference>
<feature type="domain" description="RNA 3'-terminal phosphate cyclase" evidence="5">
    <location>
        <begin position="14"/>
        <end position="354"/>
    </location>
</feature>
<dbReference type="PROSITE" id="PS01287">
    <property type="entry name" value="RTC"/>
    <property type="match status" value="1"/>
</dbReference>
<reference evidence="7" key="1">
    <citation type="submission" date="2024-02" db="EMBL/GenBank/DDBJ databases">
        <authorList>
            <consortium name="ELIXIR-Norway"/>
            <consortium name="Elixir Norway"/>
        </authorList>
    </citation>
    <scope>NUCLEOTIDE SEQUENCE</scope>
</reference>
<dbReference type="InterPro" id="IPR013792">
    <property type="entry name" value="RNA3'P_cycl/enolpyr_Trfase_a/b"/>
</dbReference>